<proteinExistence type="predicted"/>
<reference evidence="2" key="1">
    <citation type="submission" date="2018-05" db="EMBL/GenBank/DDBJ databases">
        <authorList>
            <person name="Lanie J.A."/>
            <person name="Ng W.-L."/>
            <person name="Kazmierczak K.M."/>
            <person name="Andrzejewski T.M."/>
            <person name="Davidsen T.M."/>
            <person name="Wayne K.J."/>
            <person name="Tettelin H."/>
            <person name="Glass J.I."/>
            <person name="Rusch D."/>
            <person name="Podicherti R."/>
            <person name="Tsui H.-C.T."/>
            <person name="Winkler M.E."/>
        </authorList>
    </citation>
    <scope>NUCLEOTIDE SEQUENCE</scope>
</reference>
<evidence type="ECO:0000313" key="2">
    <source>
        <dbReference type="EMBL" id="SVD57851.1"/>
    </source>
</evidence>
<feature type="compositionally biased region" description="Basic and acidic residues" evidence="1">
    <location>
        <begin position="35"/>
        <end position="48"/>
    </location>
</feature>
<feature type="non-terminal residue" evidence="2">
    <location>
        <position position="74"/>
    </location>
</feature>
<accession>A0A382WIE2</accession>
<organism evidence="2">
    <name type="scientific">marine metagenome</name>
    <dbReference type="NCBI Taxonomy" id="408172"/>
    <lineage>
        <taxon>unclassified sequences</taxon>
        <taxon>metagenomes</taxon>
        <taxon>ecological metagenomes</taxon>
    </lineage>
</organism>
<dbReference type="AlphaFoldDB" id="A0A382WIE2"/>
<dbReference type="EMBL" id="UINC01159642">
    <property type="protein sequence ID" value="SVD57851.1"/>
    <property type="molecule type" value="Genomic_DNA"/>
</dbReference>
<name>A0A382WIE2_9ZZZZ</name>
<sequence>MKRALLLNLAIPLLGLPDLATSEETQRTDVLQTTERIRSEERRQGDVRRQLSGSVRKIDRLLRDLESNGLTEEG</sequence>
<feature type="region of interest" description="Disordered" evidence="1">
    <location>
        <begin position="25"/>
        <end position="48"/>
    </location>
</feature>
<gene>
    <name evidence="2" type="ORF">METZ01_LOCUS410705</name>
</gene>
<protein>
    <submittedName>
        <fullName evidence="2">Uncharacterized protein</fullName>
    </submittedName>
</protein>
<evidence type="ECO:0000256" key="1">
    <source>
        <dbReference type="SAM" id="MobiDB-lite"/>
    </source>
</evidence>